<evidence type="ECO:0000313" key="5">
    <source>
        <dbReference type="EMBL" id="NIZ61691.1"/>
    </source>
</evidence>
<keyword evidence="1" id="KW-0805">Transcription regulation</keyword>
<dbReference type="Pfam" id="PF00392">
    <property type="entry name" value="GntR"/>
    <property type="match status" value="1"/>
</dbReference>
<comment type="caution">
    <text evidence="5">The sequence shown here is derived from an EMBL/GenBank/DDBJ whole genome shotgun (WGS) entry which is preliminary data.</text>
</comment>
<dbReference type="RefSeq" id="WP_167684326.1">
    <property type="nucleotide sequence ID" value="NZ_QHLQ01000010.1"/>
</dbReference>
<dbReference type="InterPro" id="IPR008920">
    <property type="entry name" value="TF_FadR/GntR_C"/>
</dbReference>
<feature type="domain" description="HTH gntR-type" evidence="4">
    <location>
        <begin position="9"/>
        <end position="76"/>
    </location>
</feature>
<dbReference type="InterPro" id="IPR011711">
    <property type="entry name" value="GntR_C"/>
</dbReference>
<reference evidence="5 6" key="1">
    <citation type="submission" date="2018-05" db="EMBL/GenBank/DDBJ databases">
        <authorList>
            <person name="Zhang Y.-J."/>
        </authorList>
    </citation>
    <scope>NUCLEOTIDE SEQUENCE [LARGE SCALE GENOMIC DNA]</scope>
    <source>
        <strain evidence="5 6">CY04</strain>
    </source>
</reference>
<dbReference type="SMART" id="SM00895">
    <property type="entry name" value="FCD"/>
    <property type="match status" value="1"/>
</dbReference>
<dbReference type="Proteomes" id="UP001429564">
    <property type="component" value="Unassembled WGS sequence"/>
</dbReference>
<dbReference type="Pfam" id="PF07729">
    <property type="entry name" value="FCD"/>
    <property type="match status" value="1"/>
</dbReference>
<dbReference type="InterPro" id="IPR036388">
    <property type="entry name" value="WH-like_DNA-bd_sf"/>
</dbReference>
<dbReference type="InterPro" id="IPR036390">
    <property type="entry name" value="WH_DNA-bd_sf"/>
</dbReference>
<dbReference type="SUPFAM" id="SSF48008">
    <property type="entry name" value="GntR ligand-binding domain-like"/>
    <property type="match status" value="1"/>
</dbReference>
<dbReference type="PRINTS" id="PR00035">
    <property type="entry name" value="HTHGNTR"/>
</dbReference>
<dbReference type="SMART" id="SM00345">
    <property type="entry name" value="HTH_GNTR"/>
    <property type="match status" value="1"/>
</dbReference>
<sequence>MRSLSIKIPNVSESLEEKLEALILGGAFWPDQPLSSERRLAEEFNVSRTSLRNALASLRSKGLLLLGGKRYYATNVMADLIEPGLYGIAKQDAVNLLDYWILFFAEAVSLAKKKAQNSDKVAILQAARHLKQCVDGSVALGVVAAFETLIRAVLDGCYNFFLSQTHYALQAAIRPWLEASLSQLCNQSDTTSAFMKTVDEIGGFSVDKQALFHCLSPAFVVSNQTDQPTGTLRDSGDPIQLIDVVLRHPISIEAVYELRLITEKHAAGQAAENADKSQRSALNAHLDQMTVIADNSPADYSKLDTTLHRLIADCTQNPVFSVIDAALAPVFSRTTNQWLNKHLEMRSDQTTIHLQHTQIVEAIAARDSGAATGSMQEHLTYVLRNLRWLREQDHLQEIATARRLLR</sequence>
<dbReference type="CDD" id="cd07377">
    <property type="entry name" value="WHTH_GntR"/>
    <property type="match status" value="1"/>
</dbReference>
<dbReference type="Gene3D" id="1.20.120.530">
    <property type="entry name" value="GntR ligand-binding domain-like"/>
    <property type="match status" value="1"/>
</dbReference>
<dbReference type="PANTHER" id="PTHR43537">
    <property type="entry name" value="TRANSCRIPTIONAL REGULATOR, GNTR FAMILY"/>
    <property type="match status" value="1"/>
</dbReference>
<organism evidence="5 6">
    <name type="scientific">Parasedimentitalea denitrificans</name>
    <dbReference type="NCBI Taxonomy" id="2211118"/>
    <lineage>
        <taxon>Bacteria</taxon>
        <taxon>Pseudomonadati</taxon>
        <taxon>Pseudomonadota</taxon>
        <taxon>Alphaproteobacteria</taxon>
        <taxon>Rhodobacterales</taxon>
        <taxon>Paracoccaceae</taxon>
        <taxon>Parasedimentitalea</taxon>
    </lineage>
</organism>
<accession>A0ABX0W7P4</accession>
<keyword evidence="2" id="KW-0238">DNA-binding</keyword>
<evidence type="ECO:0000256" key="3">
    <source>
        <dbReference type="ARBA" id="ARBA00023163"/>
    </source>
</evidence>
<dbReference type="Gene3D" id="1.10.10.10">
    <property type="entry name" value="Winged helix-like DNA-binding domain superfamily/Winged helix DNA-binding domain"/>
    <property type="match status" value="1"/>
</dbReference>
<name>A0ABX0W7P4_9RHOB</name>
<proteinExistence type="predicted"/>
<dbReference type="PANTHER" id="PTHR43537:SF5">
    <property type="entry name" value="UXU OPERON TRANSCRIPTIONAL REGULATOR"/>
    <property type="match status" value="1"/>
</dbReference>
<evidence type="ECO:0000256" key="1">
    <source>
        <dbReference type="ARBA" id="ARBA00023015"/>
    </source>
</evidence>
<dbReference type="InterPro" id="IPR000524">
    <property type="entry name" value="Tscrpt_reg_HTH_GntR"/>
</dbReference>
<evidence type="ECO:0000313" key="6">
    <source>
        <dbReference type="Proteomes" id="UP001429564"/>
    </source>
</evidence>
<dbReference type="PROSITE" id="PS50949">
    <property type="entry name" value="HTH_GNTR"/>
    <property type="match status" value="1"/>
</dbReference>
<keyword evidence="6" id="KW-1185">Reference proteome</keyword>
<evidence type="ECO:0000256" key="2">
    <source>
        <dbReference type="ARBA" id="ARBA00023125"/>
    </source>
</evidence>
<protein>
    <recommendedName>
        <fullName evidence="4">HTH gntR-type domain-containing protein</fullName>
    </recommendedName>
</protein>
<gene>
    <name evidence="5" type="ORF">DL239_11980</name>
</gene>
<evidence type="ECO:0000259" key="4">
    <source>
        <dbReference type="PROSITE" id="PS50949"/>
    </source>
</evidence>
<dbReference type="EMBL" id="QHLQ01000010">
    <property type="protein sequence ID" value="NIZ61691.1"/>
    <property type="molecule type" value="Genomic_DNA"/>
</dbReference>
<dbReference type="SUPFAM" id="SSF46785">
    <property type="entry name" value="Winged helix' DNA-binding domain"/>
    <property type="match status" value="1"/>
</dbReference>
<keyword evidence="3" id="KW-0804">Transcription</keyword>